<dbReference type="SMART" id="SM00401">
    <property type="entry name" value="ZnF_GATA"/>
    <property type="match status" value="1"/>
</dbReference>
<evidence type="ECO:0000256" key="9">
    <source>
        <dbReference type="ARBA" id="ARBA00023180"/>
    </source>
</evidence>
<comment type="similarity">
    <text evidence="2">Belongs to the methyltransferase superfamily.</text>
</comment>
<dbReference type="InterPro" id="IPR029063">
    <property type="entry name" value="SAM-dependent_MTases_sf"/>
</dbReference>
<dbReference type="GO" id="GO:0006355">
    <property type="term" value="P:regulation of DNA-templated transcription"/>
    <property type="evidence" value="ECO:0007669"/>
    <property type="project" value="InterPro"/>
</dbReference>
<evidence type="ECO:0000256" key="7">
    <source>
        <dbReference type="ARBA" id="ARBA00022989"/>
    </source>
</evidence>
<protein>
    <submittedName>
        <fullName evidence="13">Gata transcription factor</fullName>
    </submittedName>
</protein>
<dbReference type="PROSITE" id="PS50114">
    <property type="entry name" value="GATA_ZN_FINGER_2"/>
    <property type="match status" value="1"/>
</dbReference>
<organism evidence="13 14">
    <name type="scientific">Thalictrum thalictroides</name>
    <name type="common">Rue-anemone</name>
    <name type="synonym">Anemone thalictroides</name>
    <dbReference type="NCBI Taxonomy" id="46969"/>
    <lineage>
        <taxon>Eukaryota</taxon>
        <taxon>Viridiplantae</taxon>
        <taxon>Streptophyta</taxon>
        <taxon>Embryophyta</taxon>
        <taxon>Tracheophyta</taxon>
        <taxon>Spermatophyta</taxon>
        <taxon>Magnoliopsida</taxon>
        <taxon>Ranunculales</taxon>
        <taxon>Ranunculaceae</taxon>
        <taxon>Thalictroideae</taxon>
        <taxon>Thalictrum</taxon>
    </lineage>
</organism>
<evidence type="ECO:0000313" key="13">
    <source>
        <dbReference type="EMBL" id="KAF5200731.1"/>
    </source>
</evidence>
<dbReference type="GO" id="GO:0032259">
    <property type="term" value="P:methylation"/>
    <property type="evidence" value="ECO:0007669"/>
    <property type="project" value="UniProtKB-KW"/>
</dbReference>
<dbReference type="PANTHER" id="PTHR10108:SF1144">
    <property type="entry name" value="METHYLTRANSFERASE PMT10-RELATED"/>
    <property type="match status" value="1"/>
</dbReference>
<evidence type="ECO:0000256" key="6">
    <source>
        <dbReference type="ARBA" id="ARBA00022968"/>
    </source>
</evidence>
<dbReference type="GO" id="GO:0005768">
    <property type="term" value="C:endosome"/>
    <property type="evidence" value="ECO:0007669"/>
    <property type="project" value="TreeGrafter"/>
</dbReference>
<keyword evidence="5 11" id="KW-0812">Transmembrane</keyword>
<dbReference type="CDD" id="cd00202">
    <property type="entry name" value="ZnF_GATA"/>
    <property type="match status" value="1"/>
</dbReference>
<dbReference type="FunFam" id="3.30.50.10:FF:000038">
    <property type="entry name" value="GATA transcription factor 14"/>
    <property type="match status" value="1"/>
</dbReference>
<feature type="transmembrane region" description="Helical" evidence="11">
    <location>
        <begin position="15"/>
        <end position="33"/>
    </location>
</feature>
<gene>
    <name evidence="13" type="ORF">FRX31_009679</name>
</gene>
<dbReference type="InterPro" id="IPR004159">
    <property type="entry name" value="Put_SAM_MeTrfase"/>
</dbReference>
<keyword evidence="9" id="KW-0325">Glycoprotein</keyword>
<dbReference type="Gene3D" id="3.40.50.150">
    <property type="entry name" value="Vaccinia Virus protein VP39"/>
    <property type="match status" value="1"/>
</dbReference>
<comment type="caution">
    <text evidence="13">The sequence shown here is derived from an EMBL/GenBank/DDBJ whole genome shotgun (WGS) entry which is preliminary data.</text>
</comment>
<keyword evidence="10" id="KW-0479">Metal-binding</keyword>
<dbReference type="PANTHER" id="PTHR10108">
    <property type="entry name" value="SAM-DEPENDENT METHYLTRANSFERASE"/>
    <property type="match status" value="1"/>
</dbReference>
<evidence type="ECO:0000256" key="10">
    <source>
        <dbReference type="PROSITE-ProRule" id="PRU00094"/>
    </source>
</evidence>
<dbReference type="GO" id="GO:0000139">
    <property type="term" value="C:Golgi membrane"/>
    <property type="evidence" value="ECO:0007669"/>
    <property type="project" value="UniProtKB-SubCell"/>
</dbReference>
<feature type="domain" description="GATA-type" evidence="12">
    <location>
        <begin position="849"/>
        <end position="885"/>
    </location>
</feature>
<evidence type="ECO:0000256" key="8">
    <source>
        <dbReference type="ARBA" id="ARBA00023136"/>
    </source>
</evidence>
<dbReference type="Gene3D" id="3.30.50.10">
    <property type="entry name" value="Erythroid Transcription Factor GATA-1, subunit A"/>
    <property type="match status" value="1"/>
</dbReference>
<dbReference type="InterPro" id="IPR000679">
    <property type="entry name" value="Znf_GATA"/>
</dbReference>
<evidence type="ECO:0000256" key="3">
    <source>
        <dbReference type="ARBA" id="ARBA00022603"/>
    </source>
</evidence>
<keyword evidence="10" id="KW-0862">Zinc</keyword>
<dbReference type="OrthoDB" id="2013972at2759"/>
<keyword evidence="8 11" id="KW-0472">Membrane</keyword>
<dbReference type="Pfam" id="PF03141">
    <property type="entry name" value="Methyltransf_29"/>
    <property type="match status" value="1"/>
</dbReference>
<dbReference type="PROSITE" id="PS00344">
    <property type="entry name" value="GATA_ZN_FINGER_1"/>
    <property type="match status" value="1"/>
</dbReference>
<keyword evidence="3" id="KW-0489">Methyltransferase</keyword>
<evidence type="ECO:0000256" key="11">
    <source>
        <dbReference type="SAM" id="Phobius"/>
    </source>
</evidence>
<dbReference type="InterPro" id="IPR013088">
    <property type="entry name" value="Znf_NHR/GATA"/>
</dbReference>
<dbReference type="EMBL" id="JABWDY010010356">
    <property type="protein sequence ID" value="KAF5200731.1"/>
    <property type="molecule type" value="Genomic_DNA"/>
</dbReference>
<evidence type="ECO:0000256" key="4">
    <source>
        <dbReference type="ARBA" id="ARBA00022679"/>
    </source>
</evidence>
<name>A0A7J6WTJ5_THATH</name>
<dbReference type="FunFam" id="3.40.50.150:FF:000043">
    <property type="entry name" value="probable methyltransferase PMT3"/>
    <property type="match status" value="1"/>
</dbReference>
<dbReference type="Pfam" id="PF00320">
    <property type="entry name" value="GATA"/>
    <property type="match status" value="1"/>
</dbReference>
<evidence type="ECO:0000313" key="14">
    <source>
        <dbReference type="Proteomes" id="UP000554482"/>
    </source>
</evidence>
<keyword evidence="14" id="KW-1185">Reference proteome</keyword>
<evidence type="ECO:0000259" key="12">
    <source>
        <dbReference type="PROSITE" id="PS50114"/>
    </source>
</evidence>
<sequence>MKGLNSSETLIKTPLFVKISGLVLISFAFFYLGTQFSDSTQPLIFFNSKQNQSPPQSIALSPNFHKTQDINALISNQTEADSIVVNSPPPLPSQPAPPPPLPLVLERLGIIDENGTMSENFEIGGEFDPNLVENFGNGDDEVNGEVKKKDVKEKSRVKVDKFRLCDATLREYIPCLDNVEEIKKLNSTEKGEKFERHCPGEGKRLNCLVPAPKDYKTPIPWPKSRDEVWFSNVPHTRLAEDKGGQNWIYQEKDKFKFPGGGTQFIHGANLYLDQISKMLPNIAFGRHTRVALDVGCGVASFGAFLFSRNVTTLSIAPKDVHENQIQFALERGVPAMVTAFATHRLLYPSQAFDLIHCSRCRINWTRDDGILLLEVNRMLRAGGYFAWAAQPVYKHEENLQEQWKEMEDLTTRLCWQLVKKEGYIAIWQKPLNNSCYVNRDAGAQPPLCDGDDNPDNVWYVGLKACITRLPENGYGANVTTWPERLHHPPDRLQSIEMDAYISRKELFKAESKYWYDIIESYVRAYHWKKLQLRNVMDMRAGLGGFAAALIDLQLDSWVMNVVPVSGPNTLPVIYDRGLIGVMHDWCEPFDTYPRTYDLLHASGLFTIEKRRCNISTIMLEMDRMLRPGGRVYIRDSVTIMDELKEIATAMGWQAGIHDSSEGTGFGDIGDGLFDFTLDDLGVIEDEEKWNSWESELCVPQDPIEDLEWFPNFKDDFINLNNLCTITKDHTMSGRSLLKSKDEGNDETNSLSTITVDHTTSDSPFLESKAEVNDETNSLSTITEDHTLSGSPLLKNEDEVNYERKFPFRVLHTKKPRTKRVHSRAPAWSSHFPVVTGKKLPQKKVVKADNSDRRICSHCGVDSTPQWRQGPMGPKTLCNACGVRYKTGRLVPEYRPLTSPTFDSQIHSNSHKKIMKMKKTLDVSNI</sequence>
<keyword evidence="7 11" id="KW-1133">Transmembrane helix</keyword>
<keyword evidence="4" id="KW-0808">Transferase</keyword>
<proteinExistence type="inferred from homology"/>
<dbReference type="GO" id="GO:0043565">
    <property type="term" value="F:sequence-specific DNA binding"/>
    <property type="evidence" value="ECO:0007669"/>
    <property type="project" value="InterPro"/>
</dbReference>
<evidence type="ECO:0000256" key="2">
    <source>
        <dbReference type="ARBA" id="ARBA00008361"/>
    </source>
</evidence>
<dbReference type="AlphaFoldDB" id="A0A7J6WTJ5"/>
<dbReference type="GO" id="GO:0005802">
    <property type="term" value="C:trans-Golgi network"/>
    <property type="evidence" value="ECO:0007669"/>
    <property type="project" value="TreeGrafter"/>
</dbReference>
<accession>A0A7J6WTJ5</accession>
<dbReference type="GO" id="GO:0008270">
    <property type="term" value="F:zinc ion binding"/>
    <property type="evidence" value="ECO:0007669"/>
    <property type="project" value="UniProtKB-KW"/>
</dbReference>
<dbReference type="Proteomes" id="UP000554482">
    <property type="component" value="Unassembled WGS sequence"/>
</dbReference>
<dbReference type="SUPFAM" id="SSF57716">
    <property type="entry name" value="Glucocorticoid receptor-like (DNA-binding domain)"/>
    <property type="match status" value="1"/>
</dbReference>
<dbReference type="GO" id="GO:0008168">
    <property type="term" value="F:methyltransferase activity"/>
    <property type="evidence" value="ECO:0007669"/>
    <property type="project" value="UniProtKB-KW"/>
</dbReference>
<keyword evidence="10" id="KW-0863">Zinc-finger</keyword>
<reference evidence="13 14" key="1">
    <citation type="submission" date="2020-06" db="EMBL/GenBank/DDBJ databases">
        <title>Transcriptomic and genomic resources for Thalictrum thalictroides and T. hernandezii: Facilitating candidate gene discovery in an emerging model plant lineage.</title>
        <authorList>
            <person name="Arias T."/>
            <person name="Riano-Pachon D.M."/>
            <person name="Di Stilio V.S."/>
        </authorList>
    </citation>
    <scope>NUCLEOTIDE SEQUENCE [LARGE SCALE GENOMIC DNA]</scope>
    <source>
        <strain evidence="14">cv. WT478/WT964</strain>
        <tissue evidence="13">Leaves</tissue>
    </source>
</reference>
<comment type="subcellular location">
    <subcellularLocation>
        <location evidence="1">Golgi apparatus membrane</location>
        <topology evidence="1">Single-pass type II membrane protein</topology>
    </subcellularLocation>
</comment>
<evidence type="ECO:0000256" key="5">
    <source>
        <dbReference type="ARBA" id="ARBA00022692"/>
    </source>
</evidence>
<keyword evidence="6" id="KW-0735">Signal-anchor</keyword>
<dbReference type="SUPFAM" id="SSF53335">
    <property type="entry name" value="S-adenosyl-L-methionine-dependent methyltransferases"/>
    <property type="match status" value="2"/>
</dbReference>
<evidence type="ECO:0000256" key="1">
    <source>
        <dbReference type="ARBA" id="ARBA00004323"/>
    </source>
</evidence>